<keyword evidence="3" id="KW-1185">Reference proteome</keyword>
<evidence type="ECO:0000256" key="1">
    <source>
        <dbReference type="SAM" id="MobiDB-lite"/>
    </source>
</evidence>
<dbReference type="InterPro" id="IPR033375">
    <property type="entry name" value="Cggbp1"/>
</dbReference>
<reference evidence="2 3" key="1">
    <citation type="journal article" date="2022" name="Allergy">
        <title>Genome assembly and annotation of Periplaneta americana reveal a comprehensive cockroach allergen profile.</title>
        <authorList>
            <person name="Wang L."/>
            <person name="Xiong Q."/>
            <person name="Saelim N."/>
            <person name="Wang L."/>
            <person name="Nong W."/>
            <person name="Wan A.T."/>
            <person name="Shi M."/>
            <person name="Liu X."/>
            <person name="Cao Q."/>
            <person name="Hui J.H.L."/>
            <person name="Sookrung N."/>
            <person name="Leung T.F."/>
            <person name="Tungtrongchitr A."/>
            <person name="Tsui S.K.W."/>
        </authorList>
    </citation>
    <scope>NUCLEOTIDE SEQUENCE [LARGE SCALE GENOMIC DNA]</scope>
    <source>
        <strain evidence="2">PWHHKU_190912</strain>
    </source>
</reference>
<dbReference type="PANTHER" id="PTHR32344:SF1">
    <property type="entry name" value="U1-TYPE DOMAIN-CONTAINING PROTEIN"/>
    <property type="match status" value="1"/>
</dbReference>
<dbReference type="EMBL" id="JAJSOF020000011">
    <property type="protein sequence ID" value="KAJ4444693.1"/>
    <property type="molecule type" value="Genomic_DNA"/>
</dbReference>
<gene>
    <name evidence="2" type="ORF">ANN_06490</name>
</gene>
<proteinExistence type="predicted"/>
<accession>A0ABQ8TFG4</accession>
<protein>
    <submittedName>
        <fullName evidence="2">Uncharacterized protein</fullName>
    </submittedName>
</protein>
<sequence length="677" mass="76947">MSDALLVSRGSAMGCQFISLDLSEAHIAWLYSRISMLGNQGHILVRAIEERCRTGEERAGSMWKEFVPPNHNPPAFNDVSVTFGLLLRNSRHHLVRSKIIAVLRNKGWIVEEEISCLAENGSTRRVDILAYNADTKQGIIVDPTIRFEVECHQSAEVHLEKKSIYEPTVNYFKLKYALIHVERAAFKEGQFSLEQRVSLVKQQSRKPAFETWVRLEEDRNCDSEQASAVYPEVLSSSAVDCLWKSWVRYTLGNQPKGVSNPRPSDKAIDSLRGHLTFALQLGKQPKGVSNTSPSATLDRQANALPPELRRAAESERMEDKAKGKKKVEIKKGGEMKNEKKCAVSSTQKFLVQQHITTSKHQANKQLNSKQRQLFLTQPTTSNVRSEFNIDLCRSLISADIPLYKLKNKVFREFLEKYTQHTIPDESTLRKTYAPSIYDETIQKIRDEIKDSSIWVSIDETPDKEAPSRVNVLKEMYPEIPLPPKPILTRWGTWLEAVEYYAEHIDSINNVLLALDSEDAVSIDTAKTVTCDISVKNDLAHIQHTFSCIIKTLKSLQNRHLSLSESFEIINSTVEQLNRGRGKVADAVRAKVDTVLSKNPGYEELQKVVAVMSGESTVKINLDLSPADIVKLNYVPVTSCDVERSFSQYKSILRDNRRRFTFQHLKEMFVTYCYGNRQ</sequence>
<comment type="caution">
    <text evidence="2">The sequence shown here is derived from an EMBL/GenBank/DDBJ whole genome shotgun (WGS) entry which is preliminary data.</text>
</comment>
<feature type="region of interest" description="Disordered" evidence="1">
    <location>
        <begin position="282"/>
        <end position="328"/>
    </location>
</feature>
<evidence type="ECO:0000313" key="3">
    <source>
        <dbReference type="Proteomes" id="UP001148838"/>
    </source>
</evidence>
<evidence type="ECO:0000313" key="2">
    <source>
        <dbReference type="EMBL" id="KAJ4444693.1"/>
    </source>
</evidence>
<name>A0ABQ8TFG4_PERAM</name>
<dbReference type="Proteomes" id="UP001148838">
    <property type="component" value="Unassembled WGS sequence"/>
</dbReference>
<organism evidence="2 3">
    <name type="scientific">Periplaneta americana</name>
    <name type="common">American cockroach</name>
    <name type="synonym">Blatta americana</name>
    <dbReference type="NCBI Taxonomy" id="6978"/>
    <lineage>
        <taxon>Eukaryota</taxon>
        <taxon>Metazoa</taxon>
        <taxon>Ecdysozoa</taxon>
        <taxon>Arthropoda</taxon>
        <taxon>Hexapoda</taxon>
        <taxon>Insecta</taxon>
        <taxon>Pterygota</taxon>
        <taxon>Neoptera</taxon>
        <taxon>Polyneoptera</taxon>
        <taxon>Dictyoptera</taxon>
        <taxon>Blattodea</taxon>
        <taxon>Blattoidea</taxon>
        <taxon>Blattidae</taxon>
        <taxon>Blattinae</taxon>
        <taxon>Periplaneta</taxon>
    </lineage>
</organism>
<feature type="compositionally biased region" description="Polar residues" evidence="1">
    <location>
        <begin position="287"/>
        <end position="299"/>
    </location>
</feature>
<dbReference type="PANTHER" id="PTHR32344">
    <property type="entry name" value="U1-TYPE DOMAIN-CONTAINING PROTEIN"/>
    <property type="match status" value="1"/>
</dbReference>
<feature type="compositionally biased region" description="Basic and acidic residues" evidence="1">
    <location>
        <begin position="307"/>
        <end position="321"/>
    </location>
</feature>